<dbReference type="AlphaFoldDB" id="A0A848HNE6"/>
<gene>
    <name evidence="5" type="ORF">HHL21_06780</name>
</gene>
<dbReference type="InterPro" id="IPR018228">
    <property type="entry name" value="DNase_TatD-rel_CS"/>
</dbReference>
<reference evidence="5 6" key="1">
    <citation type="submission" date="2020-04" db="EMBL/GenBank/DDBJ databases">
        <title>Massilia sp. RP-1-19 isolated from soil.</title>
        <authorList>
            <person name="Dahal R.H."/>
        </authorList>
    </citation>
    <scope>NUCLEOTIDE SEQUENCE [LARGE SCALE GENOMIC DNA]</scope>
    <source>
        <strain evidence="5 6">RP-1-19</strain>
    </source>
</reference>
<sequence length="271" mass="29929">MWIDTHCHLDAHEFGGESLAVAGRAADAGVGMIVIPAVDRHNFEAVAQLAGEAGNASYALGIHPIYVPNATEDDLAIMRRAVEAALADWRFVAVGEIGLDYFIPMLCEPAMREKQEYFFREQLRIARDFDLPVLMHVRRSQDQVLKHVRQIRPAGGIAHAFNGSFQQAQAFIDLGFKLGFGGAMTFTRALQIRRLAVMLPLESIVLETDAPDMSPAWIHPGRNSPEYLPAIGEMLAELRQLDVDRVRTATMRAAVAAMPRLSALLRDTTQA</sequence>
<evidence type="ECO:0000313" key="5">
    <source>
        <dbReference type="EMBL" id="NML60793.1"/>
    </source>
</evidence>
<dbReference type="CDD" id="cd01310">
    <property type="entry name" value="TatD_DNAse"/>
    <property type="match status" value="1"/>
</dbReference>
<evidence type="ECO:0000256" key="2">
    <source>
        <dbReference type="ARBA" id="ARBA00022723"/>
    </source>
</evidence>
<keyword evidence="2 4" id="KW-0479">Metal-binding</keyword>
<keyword evidence="6" id="KW-1185">Reference proteome</keyword>
<dbReference type="FunFam" id="3.20.20.140:FF:000005">
    <property type="entry name" value="TatD family hydrolase"/>
    <property type="match status" value="1"/>
</dbReference>
<dbReference type="RefSeq" id="WP_169464510.1">
    <property type="nucleotide sequence ID" value="NZ_JABBGG010000003.1"/>
</dbReference>
<comment type="caution">
    <text evidence="5">The sequence shown here is derived from an EMBL/GenBank/DDBJ whole genome shotgun (WGS) entry which is preliminary data.</text>
</comment>
<dbReference type="GO" id="GO:0046872">
    <property type="term" value="F:metal ion binding"/>
    <property type="evidence" value="ECO:0007669"/>
    <property type="project" value="UniProtKB-KW"/>
</dbReference>
<dbReference type="InterPro" id="IPR032466">
    <property type="entry name" value="Metal_Hydrolase"/>
</dbReference>
<dbReference type="SUPFAM" id="SSF51556">
    <property type="entry name" value="Metallo-dependent hydrolases"/>
    <property type="match status" value="1"/>
</dbReference>
<evidence type="ECO:0000256" key="1">
    <source>
        <dbReference type="ARBA" id="ARBA00009275"/>
    </source>
</evidence>
<feature type="binding site" evidence="4">
    <location>
        <position position="6"/>
    </location>
    <ligand>
        <name>a divalent metal cation</name>
        <dbReference type="ChEBI" id="CHEBI:60240"/>
        <label>1</label>
    </ligand>
</feature>
<feature type="binding site" evidence="4">
    <location>
        <position position="96"/>
    </location>
    <ligand>
        <name>a divalent metal cation</name>
        <dbReference type="ChEBI" id="CHEBI:60240"/>
        <label>1</label>
    </ligand>
</feature>
<evidence type="ECO:0000256" key="4">
    <source>
        <dbReference type="PIRSR" id="PIRSR005902-1"/>
    </source>
</evidence>
<name>A0A848HNE6_9BURK</name>
<dbReference type="PANTHER" id="PTHR46124:SF2">
    <property type="entry name" value="D-AMINOACYL-TRNA DEACYLASE"/>
    <property type="match status" value="1"/>
</dbReference>
<proteinExistence type="inferred from homology"/>
<dbReference type="PANTHER" id="PTHR46124">
    <property type="entry name" value="D-AMINOACYL-TRNA DEACYLASE"/>
    <property type="match status" value="1"/>
</dbReference>
<feature type="binding site" evidence="4">
    <location>
        <position position="136"/>
    </location>
    <ligand>
        <name>a divalent metal cation</name>
        <dbReference type="ChEBI" id="CHEBI:60240"/>
        <label>2</label>
    </ligand>
</feature>
<evidence type="ECO:0000256" key="3">
    <source>
        <dbReference type="ARBA" id="ARBA00022801"/>
    </source>
</evidence>
<dbReference type="InterPro" id="IPR001130">
    <property type="entry name" value="TatD-like"/>
</dbReference>
<dbReference type="EMBL" id="JABBGG010000003">
    <property type="protein sequence ID" value="NML60793.1"/>
    <property type="molecule type" value="Genomic_DNA"/>
</dbReference>
<feature type="binding site" evidence="4">
    <location>
        <position position="209"/>
    </location>
    <ligand>
        <name>a divalent metal cation</name>
        <dbReference type="ChEBI" id="CHEBI:60240"/>
        <label>1</label>
    </ligand>
</feature>
<comment type="similarity">
    <text evidence="1">Belongs to the metallo-dependent hydrolases superfamily. TatD-type hydrolase family.</text>
</comment>
<dbReference type="Pfam" id="PF01026">
    <property type="entry name" value="TatD_DNase"/>
    <property type="match status" value="1"/>
</dbReference>
<dbReference type="GO" id="GO:0016788">
    <property type="term" value="F:hydrolase activity, acting on ester bonds"/>
    <property type="evidence" value="ECO:0007669"/>
    <property type="project" value="InterPro"/>
</dbReference>
<dbReference type="PROSITE" id="PS01091">
    <property type="entry name" value="TATD_3"/>
    <property type="match status" value="1"/>
</dbReference>
<feature type="binding site" evidence="4">
    <location>
        <position position="8"/>
    </location>
    <ligand>
        <name>a divalent metal cation</name>
        <dbReference type="ChEBI" id="CHEBI:60240"/>
        <label>1</label>
    </ligand>
</feature>
<dbReference type="Gene3D" id="3.20.20.140">
    <property type="entry name" value="Metal-dependent hydrolases"/>
    <property type="match status" value="1"/>
</dbReference>
<organism evidence="5 6">
    <name type="scientific">Massilia polaris</name>
    <dbReference type="NCBI Taxonomy" id="2728846"/>
    <lineage>
        <taxon>Bacteria</taxon>
        <taxon>Pseudomonadati</taxon>
        <taxon>Pseudomonadota</taxon>
        <taxon>Betaproteobacteria</taxon>
        <taxon>Burkholderiales</taxon>
        <taxon>Oxalobacteraceae</taxon>
        <taxon>Telluria group</taxon>
        <taxon>Massilia</taxon>
    </lineage>
</organism>
<keyword evidence="3 5" id="KW-0378">Hydrolase</keyword>
<dbReference type="PIRSF" id="PIRSF005902">
    <property type="entry name" value="DNase_TatD"/>
    <property type="match status" value="1"/>
</dbReference>
<feature type="binding site" evidence="4">
    <location>
        <position position="159"/>
    </location>
    <ligand>
        <name>a divalent metal cation</name>
        <dbReference type="ChEBI" id="CHEBI:60240"/>
        <label>2</label>
    </ligand>
</feature>
<accession>A0A848HNE6</accession>
<evidence type="ECO:0000313" key="6">
    <source>
        <dbReference type="Proteomes" id="UP000583752"/>
    </source>
</evidence>
<protein>
    <submittedName>
        <fullName evidence="5">TatD family hydrolase</fullName>
    </submittedName>
</protein>
<dbReference type="Proteomes" id="UP000583752">
    <property type="component" value="Unassembled WGS sequence"/>
</dbReference>